<gene>
    <name evidence="1" type="primary">Dsim\GD27723</name>
    <name evidence="1" type="ORF">Dsimw501_GD27723</name>
</gene>
<reference evidence="1" key="3">
    <citation type="submission" date="2015-04" db="EMBL/GenBank/DDBJ databases">
        <authorList>
            <consortium name="FlyBase"/>
        </authorList>
    </citation>
    <scope>NUCLEOTIDE SEQUENCE</scope>
    <source>
        <strain evidence="1">W501</strain>
    </source>
</reference>
<organism evidence="1">
    <name type="scientific">Drosophila simulans</name>
    <name type="common">Fruit fly</name>
    <dbReference type="NCBI Taxonomy" id="7240"/>
    <lineage>
        <taxon>Eukaryota</taxon>
        <taxon>Metazoa</taxon>
        <taxon>Ecdysozoa</taxon>
        <taxon>Arthropoda</taxon>
        <taxon>Hexapoda</taxon>
        <taxon>Insecta</taxon>
        <taxon>Pterygota</taxon>
        <taxon>Neoptera</taxon>
        <taxon>Endopterygota</taxon>
        <taxon>Diptera</taxon>
        <taxon>Brachycera</taxon>
        <taxon>Muscomorpha</taxon>
        <taxon>Ephydroidea</taxon>
        <taxon>Drosophilidae</taxon>
        <taxon>Drosophila</taxon>
        <taxon>Sophophora</taxon>
    </lineage>
</organism>
<sequence>MYSQSKCTRTAPQPPRYVIGAHARTADRGSRIGDDGRSLAEITPNSCLWLEEAGGHSLTHSSS</sequence>
<dbReference type="EMBL" id="CM002911">
    <property type="protein sequence ID" value="KMY95211.1"/>
    <property type="molecule type" value="Genomic_DNA"/>
</dbReference>
<dbReference type="AlphaFoldDB" id="A0A0J9RH22"/>
<reference evidence="1" key="2">
    <citation type="submission" date="2014-06" db="EMBL/GenBank/DDBJ databases">
        <authorList>
            <person name="Hu T."/>
            <person name="Eisen M.B."/>
            <person name="Thornton K.R."/>
            <person name="Andolfatto P."/>
        </authorList>
    </citation>
    <scope>NUCLEOTIDE SEQUENCE</scope>
    <source>
        <strain evidence="1">W501</strain>
    </source>
</reference>
<dbReference type="Bgee" id="FBgn0269013">
    <property type="expression patterns" value="Expressed in multicellular organism and 1 other cell type or tissue"/>
</dbReference>
<evidence type="ECO:0000313" key="1">
    <source>
        <dbReference type="EMBL" id="KMY95211.1"/>
    </source>
</evidence>
<protein>
    <submittedName>
        <fullName evidence="1">Uncharacterized protein, isoform C</fullName>
    </submittedName>
</protein>
<proteinExistence type="predicted"/>
<dbReference type="KEGG" id="dsi:Dsimw501_GD27723"/>
<reference evidence="1" key="1">
    <citation type="journal article" date="2013" name="Genome Res.">
        <title>A second-generation assembly of the Drosophila simulans genome provides new insights into patterns of lineage-specific divergence.</title>
        <authorList>
            <person name="Hu T.T."/>
            <person name="Eisen M.B."/>
            <person name="Thornton K.R."/>
            <person name="Andolfatto P."/>
        </authorList>
    </citation>
    <scope>NUCLEOTIDE SEQUENCE [LARGE SCALE GENOMIC DNA]</scope>
    <source>
        <strain evidence="1">W501</strain>
    </source>
</reference>
<name>A0A0J9RH22_DROSI</name>
<dbReference type="Proteomes" id="UP000035880">
    <property type="component" value="Chromosome 2R"/>
</dbReference>
<accession>A0A0J9RH22</accession>